<name>A0AAQ3UBS2_PASNO</name>
<dbReference type="InterPro" id="IPR043129">
    <property type="entry name" value="ATPase_NBD"/>
</dbReference>
<dbReference type="Pfam" id="PF00022">
    <property type="entry name" value="Actin"/>
    <property type="match status" value="1"/>
</dbReference>
<dbReference type="SMART" id="SM00256">
    <property type="entry name" value="FBOX"/>
    <property type="match status" value="1"/>
</dbReference>
<dbReference type="InterPro" id="IPR004000">
    <property type="entry name" value="Actin"/>
</dbReference>
<evidence type="ECO:0000313" key="5">
    <source>
        <dbReference type="Proteomes" id="UP001341281"/>
    </source>
</evidence>
<dbReference type="AlphaFoldDB" id="A0AAQ3UBS2"/>
<dbReference type="Pfam" id="PF12937">
    <property type="entry name" value="F-box-like"/>
    <property type="match status" value="1"/>
</dbReference>
<comment type="similarity">
    <text evidence="1">Belongs to the actin family.</text>
</comment>
<evidence type="ECO:0000256" key="1">
    <source>
        <dbReference type="RuleBase" id="RU000487"/>
    </source>
</evidence>
<dbReference type="InterPro" id="IPR036047">
    <property type="entry name" value="F-box-like_dom_sf"/>
</dbReference>
<dbReference type="Gene3D" id="3.90.640.10">
    <property type="entry name" value="Actin, Chain A, domain 4"/>
    <property type="match status" value="1"/>
</dbReference>
<dbReference type="SUPFAM" id="SSF53067">
    <property type="entry name" value="Actin-like ATPase domain"/>
    <property type="match status" value="2"/>
</dbReference>
<keyword evidence="2" id="KW-0732">Signal</keyword>
<feature type="signal peptide" evidence="2">
    <location>
        <begin position="1"/>
        <end position="35"/>
    </location>
</feature>
<dbReference type="Gene3D" id="1.20.1280.50">
    <property type="match status" value="1"/>
</dbReference>
<proteinExistence type="inferred from homology"/>
<feature type="chain" id="PRO_5042991590" description="F-box domain-containing protein" evidence="2">
    <location>
        <begin position="36"/>
        <end position="520"/>
    </location>
</feature>
<dbReference type="PROSITE" id="PS50181">
    <property type="entry name" value="FBOX"/>
    <property type="match status" value="1"/>
</dbReference>
<organism evidence="4 5">
    <name type="scientific">Paspalum notatum var. saurae</name>
    <dbReference type="NCBI Taxonomy" id="547442"/>
    <lineage>
        <taxon>Eukaryota</taxon>
        <taxon>Viridiplantae</taxon>
        <taxon>Streptophyta</taxon>
        <taxon>Embryophyta</taxon>
        <taxon>Tracheophyta</taxon>
        <taxon>Spermatophyta</taxon>
        <taxon>Magnoliopsida</taxon>
        <taxon>Liliopsida</taxon>
        <taxon>Poales</taxon>
        <taxon>Poaceae</taxon>
        <taxon>PACMAD clade</taxon>
        <taxon>Panicoideae</taxon>
        <taxon>Andropogonodae</taxon>
        <taxon>Paspaleae</taxon>
        <taxon>Paspalinae</taxon>
        <taxon>Paspalum</taxon>
    </lineage>
</organism>
<keyword evidence="5" id="KW-1185">Reference proteome</keyword>
<dbReference type="Proteomes" id="UP001341281">
    <property type="component" value="Chromosome 07"/>
</dbReference>
<dbReference type="Gene3D" id="3.30.420.40">
    <property type="match status" value="2"/>
</dbReference>
<protein>
    <recommendedName>
        <fullName evidence="3">F-box domain-containing protein</fullName>
    </recommendedName>
</protein>
<dbReference type="PANTHER" id="PTHR11937">
    <property type="entry name" value="ACTIN"/>
    <property type="match status" value="1"/>
</dbReference>
<feature type="domain" description="F-box" evidence="3">
    <location>
        <begin position="77"/>
        <end position="123"/>
    </location>
</feature>
<dbReference type="EMBL" id="CP144751">
    <property type="protein sequence ID" value="WVZ87609.1"/>
    <property type="molecule type" value="Genomic_DNA"/>
</dbReference>
<sequence length="520" mass="57442">MVLPTHPPRPRPSPIKFFSIWLALMATLLLRKVWGSVLARAGTAAGPSSSSSSSGSPRAWRRCATPAAEQYSASLSLGALDAVPTDVLAQILRLLGPIDAARSTAVCRAWRILASDNGLWAFFLRLGPEPWDLVVFAETHLAAGPDLYPWLYYDSTPPPQLSFKQIYGLRARVPGTLIVDGGSGYCKYGWSKYAAPSGRCATFLEFGNIESPMYARLRHFFSTIYTRMQVKPSSQPVIVVLPLCHSDDTESARASRKQYKDTLHSVLFDMNVPAVCAVDQAVLSLYASKRTSGIVVHIGFNTTSVVPIFQGRVLYEIGVETVGQGALKLTGFLKELLQRRDISCDSLYTVRAIKEKLCYVAVDYEAELRKDTQASCEVDGEGKFTLSEERFKTAEILFQPHMGGMRAMGLHKAVALCMDHCYNSDIAGDDSWYKTVILAGGSSCLPGLPARLEKELHHLLPPYISEGIRVLPPAFGTDSAWFGAKMISNVSTFTEAWCVKKKQFRQKTRRNGPMFVNSWY</sequence>
<gene>
    <name evidence="4" type="ORF">U9M48_034220</name>
</gene>
<dbReference type="CDD" id="cd13396">
    <property type="entry name" value="ASKHA_NBD_AtArp8-like"/>
    <property type="match status" value="1"/>
</dbReference>
<accession>A0AAQ3UBS2</accession>
<reference evidence="4 5" key="1">
    <citation type="submission" date="2024-02" db="EMBL/GenBank/DDBJ databases">
        <title>High-quality chromosome-scale genome assembly of Pensacola bahiagrass (Paspalum notatum Flugge var. saurae).</title>
        <authorList>
            <person name="Vega J.M."/>
            <person name="Podio M."/>
            <person name="Orjuela J."/>
            <person name="Siena L.A."/>
            <person name="Pessino S.C."/>
            <person name="Combes M.C."/>
            <person name="Mariac C."/>
            <person name="Albertini E."/>
            <person name="Pupilli F."/>
            <person name="Ortiz J.P.A."/>
            <person name="Leblanc O."/>
        </authorList>
    </citation>
    <scope>NUCLEOTIDE SEQUENCE [LARGE SCALE GENOMIC DNA]</scope>
    <source>
        <strain evidence="4">R1</strain>
        <tissue evidence="4">Leaf</tissue>
    </source>
</reference>
<evidence type="ECO:0000259" key="3">
    <source>
        <dbReference type="PROSITE" id="PS50181"/>
    </source>
</evidence>
<dbReference type="SUPFAM" id="SSF81383">
    <property type="entry name" value="F-box domain"/>
    <property type="match status" value="1"/>
</dbReference>
<evidence type="ECO:0000256" key="2">
    <source>
        <dbReference type="SAM" id="SignalP"/>
    </source>
</evidence>
<evidence type="ECO:0000313" key="4">
    <source>
        <dbReference type="EMBL" id="WVZ87609.1"/>
    </source>
</evidence>
<dbReference type="SMART" id="SM00268">
    <property type="entry name" value="ACTIN"/>
    <property type="match status" value="1"/>
</dbReference>
<dbReference type="InterPro" id="IPR001810">
    <property type="entry name" value="F-box_dom"/>
</dbReference>